<evidence type="ECO:0000313" key="2">
    <source>
        <dbReference type="Proteomes" id="UP001595617"/>
    </source>
</evidence>
<dbReference type="InterPro" id="IPR014917">
    <property type="entry name" value="DUF1800"/>
</dbReference>
<organism evidence="1 2">
    <name type="scientific">Saccharospirillum mangrovi</name>
    <dbReference type="NCBI Taxonomy" id="2161747"/>
    <lineage>
        <taxon>Bacteria</taxon>
        <taxon>Pseudomonadati</taxon>
        <taxon>Pseudomonadota</taxon>
        <taxon>Gammaproteobacteria</taxon>
        <taxon>Oceanospirillales</taxon>
        <taxon>Saccharospirillaceae</taxon>
        <taxon>Saccharospirillum</taxon>
    </lineage>
</organism>
<dbReference type="EMBL" id="JBHRYR010000004">
    <property type="protein sequence ID" value="MFC3853963.1"/>
    <property type="molecule type" value="Genomic_DNA"/>
</dbReference>
<gene>
    <name evidence="1" type="ORF">ACFOOG_14050</name>
</gene>
<dbReference type="RefSeq" id="WP_380697769.1">
    <property type="nucleotide sequence ID" value="NZ_JBHRYR010000004.1"/>
</dbReference>
<dbReference type="Proteomes" id="UP001595617">
    <property type="component" value="Unassembled WGS sequence"/>
</dbReference>
<comment type="caution">
    <text evidence="1">The sequence shown here is derived from an EMBL/GenBank/DDBJ whole genome shotgun (WGS) entry which is preliminary data.</text>
</comment>
<evidence type="ECO:0000313" key="1">
    <source>
        <dbReference type="EMBL" id="MFC3853963.1"/>
    </source>
</evidence>
<accession>A0ABV8A302</accession>
<protein>
    <submittedName>
        <fullName evidence="1">DUF1800 family protein</fullName>
    </submittedName>
</protein>
<proteinExistence type="predicted"/>
<dbReference type="PROSITE" id="PS51257">
    <property type="entry name" value="PROKAR_LIPOPROTEIN"/>
    <property type="match status" value="1"/>
</dbReference>
<sequence>MTWRWYQLLASGCCALAMGCMPEKPTKVTDTSYPDLAPASQSLNGAELAATQPALTGLEAISDTLWDEHAVKRVLQVFAFGGGHTSDAQIRTWANMSPKAAIAEILYAGEHHPLLSPIEDHRHIGPTGTLQGMSDYWGGNHPANPLRNVQTRYRLEGNDAWGSPTRLWIQATQARGLNPVRQKLGLYLTNYHMAVSRNANVNNWQTVQYYDDLMNAVAAGKTFDELITIAASSAAVAVQYNHQWNGAWQDGQGVWHFWGNENFAREYFQLYFGILTSGPNPQTPDNFTSEYHETTSIKNMARLLTGMRTNGAWNEPASRTLSFNQDSHHTADLEILGHTISGQTASEKLHQLGPLAIQHPQSLRNLPIMIVQWLADDEILNKDDAQDRIRTYWASLVNQDKHDLITFLRGYAISTDFHSPERIKYFNVFDRTLSVANSIVLTNDDIWTAPNGYRLYDLDWEFWNHGFQVFEPHHNVFGGQTGLDAYKNSDYFMRIFNFVVENSWRWARAEYEVNGSRVWYKDWRPVLPEPASNAGYTTEQLGEWLWQRFIGDGLKHFGTLERAHVYALLASNQHRDLHWYLRREYPNLPGKSDTGIAWETVITDNDLDSGGYLHDAYVTLAEHRIPLLPSSTSPNATEQDQLVDMAQRVGNAINFIVSTPYMFYQEGR</sequence>
<keyword evidence="2" id="KW-1185">Reference proteome</keyword>
<dbReference type="Pfam" id="PF08811">
    <property type="entry name" value="DUF1800"/>
    <property type="match status" value="1"/>
</dbReference>
<reference evidence="2" key="1">
    <citation type="journal article" date="2019" name="Int. J. Syst. Evol. Microbiol.">
        <title>The Global Catalogue of Microorganisms (GCM) 10K type strain sequencing project: providing services to taxonomists for standard genome sequencing and annotation.</title>
        <authorList>
            <consortium name="The Broad Institute Genomics Platform"/>
            <consortium name="The Broad Institute Genome Sequencing Center for Infectious Disease"/>
            <person name="Wu L."/>
            <person name="Ma J."/>
        </authorList>
    </citation>
    <scope>NUCLEOTIDE SEQUENCE [LARGE SCALE GENOMIC DNA]</scope>
    <source>
        <strain evidence="2">IBRC 10765</strain>
    </source>
</reference>
<name>A0ABV8A302_9GAMM</name>